<proteinExistence type="predicted"/>
<dbReference type="PANTHER" id="PTHR33064">
    <property type="entry name" value="POL PROTEIN"/>
    <property type="match status" value="1"/>
</dbReference>
<gene>
    <name evidence="3" type="ORF">HNY73_006009</name>
</gene>
<evidence type="ECO:0000313" key="3">
    <source>
        <dbReference type="EMBL" id="KAF8791081.1"/>
    </source>
</evidence>
<dbReference type="Proteomes" id="UP000807504">
    <property type="component" value="Unassembled WGS sequence"/>
</dbReference>
<evidence type="ECO:0000256" key="1">
    <source>
        <dbReference type="ARBA" id="ARBA00012493"/>
    </source>
</evidence>
<dbReference type="InterPro" id="IPR043128">
    <property type="entry name" value="Rev_trsase/Diguanyl_cyclase"/>
</dbReference>
<evidence type="ECO:0000313" key="4">
    <source>
        <dbReference type="Proteomes" id="UP000807504"/>
    </source>
</evidence>
<feature type="domain" description="Reverse transcriptase/retrotransposon-derived protein RNase H-like" evidence="2">
    <location>
        <begin position="145"/>
        <end position="227"/>
    </location>
</feature>
<dbReference type="GO" id="GO:0003964">
    <property type="term" value="F:RNA-directed DNA polymerase activity"/>
    <property type="evidence" value="ECO:0007669"/>
    <property type="project" value="UniProtKB-EC"/>
</dbReference>
<organism evidence="3 4">
    <name type="scientific">Argiope bruennichi</name>
    <name type="common">Wasp spider</name>
    <name type="synonym">Aranea bruennichi</name>
    <dbReference type="NCBI Taxonomy" id="94029"/>
    <lineage>
        <taxon>Eukaryota</taxon>
        <taxon>Metazoa</taxon>
        <taxon>Ecdysozoa</taxon>
        <taxon>Arthropoda</taxon>
        <taxon>Chelicerata</taxon>
        <taxon>Arachnida</taxon>
        <taxon>Araneae</taxon>
        <taxon>Araneomorphae</taxon>
        <taxon>Entelegynae</taxon>
        <taxon>Araneoidea</taxon>
        <taxon>Araneidae</taxon>
        <taxon>Argiope</taxon>
    </lineage>
</organism>
<sequence length="227" mass="25625">MLTLKVIEPGESDFTSPLILVEAPGKETRPCIAYLRLNKIIRTKFTPLPNIEELIEKVPFAKYITVLDLILGYWQIPLSKNAQRTPGELKVQAIKDFPTPTNKTQIRASMGLAGYYREHIPEFSVVLAPLTNLLKGRCRKSIIEWNSSCQTVFEELKEKLSKNPVLYSPNFSEQFIIQCDASNLGIGVVLTQVSDNDEEHPIMYLSKKFSSAEQKYSTTERACAAII</sequence>
<dbReference type="InterPro" id="IPR043502">
    <property type="entry name" value="DNA/RNA_pol_sf"/>
</dbReference>
<dbReference type="EMBL" id="JABXBU010000011">
    <property type="protein sequence ID" value="KAF8791081.1"/>
    <property type="molecule type" value="Genomic_DNA"/>
</dbReference>
<dbReference type="Gene3D" id="3.30.70.270">
    <property type="match status" value="2"/>
</dbReference>
<dbReference type="InterPro" id="IPR051320">
    <property type="entry name" value="Viral_Replic_Matur_Polypro"/>
</dbReference>
<dbReference type="Gene3D" id="3.10.10.10">
    <property type="entry name" value="HIV Type 1 Reverse Transcriptase, subunit A, domain 1"/>
    <property type="match status" value="1"/>
</dbReference>
<dbReference type="PANTHER" id="PTHR33064:SF29">
    <property type="entry name" value="PEPTIDASE A2 DOMAIN-CONTAINING PROTEIN-RELATED"/>
    <property type="match status" value="1"/>
</dbReference>
<accession>A0A8T0FJ91</accession>
<dbReference type="EC" id="2.7.7.49" evidence="1"/>
<keyword evidence="4" id="KW-1185">Reference proteome</keyword>
<dbReference type="InterPro" id="IPR041577">
    <property type="entry name" value="RT_RNaseH_2"/>
</dbReference>
<dbReference type="AlphaFoldDB" id="A0A8T0FJ91"/>
<dbReference type="FunFam" id="3.30.70.270:FF:000020">
    <property type="entry name" value="Transposon Tf2-6 polyprotein-like Protein"/>
    <property type="match status" value="1"/>
</dbReference>
<dbReference type="Pfam" id="PF17919">
    <property type="entry name" value="RT_RNaseH_2"/>
    <property type="match status" value="1"/>
</dbReference>
<name>A0A8T0FJ91_ARGBR</name>
<reference evidence="3" key="1">
    <citation type="journal article" date="2020" name="bioRxiv">
        <title>Chromosome-level reference genome of the European wasp spider Argiope bruennichi: a resource for studies on range expansion and evolutionary adaptation.</title>
        <authorList>
            <person name="Sheffer M.M."/>
            <person name="Hoppe A."/>
            <person name="Krehenwinkel H."/>
            <person name="Uhl G."/>
            <person name="Kuss A.W."/>
            <person name="Jensen L."/>
            <person name="Jensen C."/>
            <person name="Gillespie R.G."/>
            <person name="Hoff K.J."/>
            <person name="Prost S."/>
        </authorList>
    </citation>
    <scope>NUCLEOTIDE SEQUENCE</scope>
</reference>
<reference evidence="3" key="2">
    <citation type="submission" date="2020-06" db="EMBL/GenBank/DDBJ databases">
        <authorList>
            <person name="Sheffer M."/>
        </authorList>
    </citation>
    <scope>NUCLEOTIDE SEQUENCE</scope>
</reference>
<protein>
    <recommendedName>
        <fullName evidence="1">RNA-directed DNA polymerase</fullName>
        <ecNumber evidence="1">2.7.7.49</ecNumber>
    </recommendedName>
</protein>
<comment type="caution">
    <text evidence="3">The sequence shown here is derived from an EMBL/GenBank/DDBJ whole genome shotgun (WGS) entry which is preliminary data.</text>
</comment>
<evidence type="ECO:0000259" key="2">
    <source>
        <dbReference type="Pfam" id="PF17919"/>
    </source>
</evidence>
<dbReference type="SUPFAM" id="SSF56672">
    <property type="entry name" value="DNA/RNA polymerases"/>
    <property type="match status" value="1"/>
</dbReference>
<dbReference type="Gene3D" id="3.10.20.370">
    <property type="match status" value="1"/>
</dbReference>